<keyword evidence="4 7" id="KW-0418">Kinase</keyword>
<proteinExistence type="inferred from homology"/>
<dbReference type="InterPro" id="IPR011611">
    <property type="entry name" value="PfkB_dom"/>
</dbReference>
<dbReference type="PANTHER" id="PTHR43085">
    <property type="entry name" value="HEXOKINASE FAMILY MEMBER"/>
    <property type="match status" value="1"/>
</dbReference>
<organism evidence="7 8">
    <name type="scientific">Sphaerisporangium rhizosphaerae</name>
    <dbReference type="NCBI Taxonomy" id="2269375"/>
    <lineage>
        <taxon>Bacteria</taxon>
        <taxon>Bacillati</taxon>
        <taxon>Actinomycetota</taxon>
        <taxon>Actinomycetes</taxon>
        <taxon>Streptosporangiales</taxon>
        <taxon>Streptosporangiaceae</taxon>
        <taxon>Sphaerisporangium</taxon>
    </lineage>
</organism>
<dbReference type="InterPro" id="IPR050306">
    <property type="entry name" value="PfkB_Carbo_kinase"/>
</dbReference>
<dbReference type="GO" id="GO:0016301">
    <property type="term" value="F:kinase activity"/>
    <property type="evidence" value="ECO:0007669"/>
    <property type="project" value="UniProtKB-KW"/>
</dbReference>
<keyword evidence="8" id="KW-1185">Reference proteome</keyword>
<dbReference type="RefSeq" id="WP_380829510.1">
    <property type="nucleotide sequence ID" value="NZ_JBHTCG010000020.1"/>
</dbReference>
<dbReference type="InterPro" id="IPR002173">
    <property type="entry name" value="Carboh/pur_kinase_PfkB_CS"/>
</dbReference>
<evidence type="ECO:0000259" key="6">
    <source>
        <dbReference type="Pfam" id="PF00294"/>
    </source>
</evidence>
<accession>A0ABW2P7L5</accession>
<reference evidence="8" key="1">
    <citation type="journal article" date="2019" name="Int. J. Syst. Evol. Microbiol.">
        <title>The Global Catalogue of Microorganisms (GCM) 10K type strain sequencing project: providing services to taxonomists for standard genome sequencing and annotation.</title>
        <authorList>
            <consortium name="The Broad Institute Genomics Platform"/>
            <consortium name="The Broad Institute Genome Sequencing Center for Infectious Disease"/>
            <person name="Wu L."/>
            <person name="Ma J."/>
        </authorList>
    </citation>
    <scope>NUCLEOTIDE SEQUENCE [LARGE SCALE GENOMIC DNA]</scope>
    <source>
        <strain evidence="8">CECT 7649</strain>
    </source>
</reference>
<evidence type="ECO:0000313" key="7">
    <source>
        <dbReference type="EMBL" id="MFC7385607.1"/>
    </source>
</evidence>
<comment type="similarity">
    <text evidence="1">Belongs to the carbohydrate kinase PfkB family.</text>
</comment>
<dbReference type="PROSITE" id="PS00584">
    <property type="entry name" value="PFKB_KINASES_2"/>
    <property type="match status" value="1"/>
</dbReference>
<dbReference type="InterPro" id="IPR029056">
    <property type="entry name" value="Ribokinase-like"/>
</dbReference>
<dbReference type="Pfam" id="PF00294">
    <property type="entry name" value="PfkB"/>
    <property type="match status" value="1"/>
</dbReference>
<feature type="domain" description="Carbohydrate kinase PfkB" evidence="6">
    <location>
        <begin position="1"/>
        <end position="302"/>
    </location>
</feature>
<evidence type="ECO:0000256" key="2">
    <source>
        <dbReference type="ARBA" id="ARBA00022679"/>
    </source>
</evidence>
<evidence type="ECO:0000256" key="5">
    <source>
        <dbReference type="ARBA" id="ARBA00022840"/>
    </source>
</evidence>
<evidence type="ECO:0000256" key="3">
    <source>
        <dbReference type="ARBA" id="ARBA00022741"/>
    </source>
</evidence>
<gene>
    <name evidence="7" type="ORF">ACFQSB_25605</name>
</gene>
<protein>
    <submittedName>
        <fullName evidence="7">Sugar kinase</fullName>
    </submittedName>
</protein>
<sequence length="316" mass="32183">MPDLVTLGEAMAVVRATDVGPPRPGAAAQLSFAGAESTVAIGVRRLGHSARWIGRLGSDAFGDMILAALRAEGVGVDAVGRDADRPTGLLVRHRRTADRAAVAYYRTGGAGAAVGPHDVPADALPAARVLHLTGITPALGERPRAAVEALMAAAGQARTRITFDVNYRSRLWSAVEARPVLRRLVERSATVFAGAEEAALVLDRPGPVDAVQLARGLAELGPEEVVLKLGAAGALVLAGGDVARVPAVAVTAVDVVGAGDGFVAGYLSGLLDELPPAGRLARGAICGAFAVSTTGDWEGLPTRAELGLLTGADVVR</sequence>
<dbReference type="PANTHER" id="PTHR43085:SF1">
    <property type="entry name" value="PSEUDOURIDINE KINASE-RELATED"/>
    <property type="match status" value="1"/>
</dbReference>
<evidence type="ECO:0000313" key="8">
    <source>
        <dbReference type="Proteomes" id="UP001596496"/>
    </source>
</evidence>
<keyword evidence="2" id="KW-0808">Transferase</keyword>
<dbReference type="Gene3D" id="3.40.1190.20">
    <property type="match status" value="1"/>
</dbReference>
<dbReference type="CDD" id="cd01166">
    <property type="entry name" value="KdgK"/>
    <property type="match status" value="1"/>
</dbReference>
<dbReference type="SUPFAM" id="SSF53613">
    <property type="entry name" value="Ribokinase-like"/>
    <property type="match status" value="1"/>
</dbReference>
<keyword evidence="3" id="KW-0547">Nucleotide-binding</keyword>
<keyword evidence="5" id="KW-0067">ATP-binding</keyword>
<dbReference type="Proteomes" id="UP001596496">
    <property type="component" value="Unassembled WGS sequence"/>
</dbReference>
<name>A0ABW2P7L5_9ACTN</name>
<evidence type="ECO:0000256" key="1">
    <source>
        <dbReference type="ARBA" id="ARBA00010688"/>
    </source>
</evidence>
<evidence type="ECO:0000256" key="4">
    <source>
        <dbReference type="ARBA" id="ARBA00022777"/>
    </source>
</evidence>
<dbReference type="EMBL" id="JBHTCG010000020">
    <property type="protein sequence ID" value="MFC7385607.1"/>
    <property type="molecule type" value="Genomic_DNA"/>
</dbReference>
<comment type="caution">
    <text evidence="7">The sequence shown here is derived from an EMBL/GenBank/DDBJ whole genome shotgun (WGS) entry which is preliminary data.</text>
</comment>